<dbReference type="PROSITE" id="PS51464">
    <property type="entry name" value="SIS"/>
    <property type="match status" value="1"/>
</dbReference>
<dbReference type="Pfam" id="PF00392">
    <property type="entry name" value="GntR"/>
    <property type="match status" value="1"/>
</dbReference>
<dbReference type="InterPro" id="IPR001347">
    <property type="entry name" value="SIS_dom"/>
</dbReference>
<comment type="caution">
    <text evidence="7">The sequence shown here is derived from an EMBL/GenBank/DDBJ whole genome shotgun (WGS) entry which is preliminary data.</text>
</comment>
<dbReference type="InterPro" id="IPR000524">
    <property type="entry name" value="Tscrpt_reg_HTH_GntR"/>
</dbReference>
<dbReference type="GO" id="GO:0097367">
    <property type="term" value="F:carbohydrate derivative binding"/>
    <property type="evidence" value="ECO:0007669"/>
    <property type="project" value="InterPro"/>
</dbReference>
<dbReference type="InterPro" id="IPR000281">
    <property type="entry name" value="HTH_RpiR"/>
</dbReference>
<dbReference type="InterPro" id="IPR009057">
    <property type="entry name" value="Homeodomain-like_sf"/>
</dbReference>
<gene>
    <name evidence="7" type="ORF">Cme02nite_03290</name>
</gene>
<feature type="domain" description="HTH gntR-type" evidence="4">
    <location>
        <begin position="20"/>
        <end position="88"/>
    </location>
</feature>
<dbReference type="SUPFAM" id="SSF53697">
    <property type="entry name" value="SIS domain"/>
    <property type="match status" value="1"/>
</dbReference>
<sequence>MKDDAESDLPVVSLAMPARESLSSRSATALKRYLLAERLEPGDKLPPERRLAEALNVSRTVLREAVNQLVGEGLVRREPSRSPTVTDFDRRQLAAQLLEEPEMLAFGSVGQVAGQLAVEPEEVQRFARDLGYSGYQTLQASVREAYLRNAGLDPAVVRPAGGEADELLAEQRRRQRADLEKLYEAVGRAQLDEMCAALEGARRVVVYGEGASAALAGVLARMLQHVGVNAQVMANGPVDSALDMYGLGPQDVVLCIALWLPFRGSIDVMRLASDAGCHTVAFTASPGSPITRYSKQVAIVPAQGTALSFTVLPTVALFENLTAVLAGRRPELAADIQQSLHNRYVKEGLVAHMRDLRG</sequence>
<organism evidence="7 8">
    <name type="scientific">Catellatospora methionotrophica</name>
    <dbReference type="NCBI Taxonomy" id="121620"/>
    <lineage>
        <taxon>Bacteria</taxon>
        <taxon>Bacillati</taxon>
        <taxon>Actinomycetota</taxon>
        <taxon>Actinomycetes</taxon>
        <taxon>Micromonosporales</taxon>
        <taxon>Micromonosporaceae</taxon>
        <taxon>Catellatospora</taxon>
    </lineage>
</organism>
<dbReference type="RefSeq" id="WP_203670878.1">
    <property type="nucleotide sequence ID" value="NZ_BAAATT010000011.1"/>
</dbReference>
<dbReference type="GO" id="GO:1901135">
    <property type="term" value="P:carbohydrate derivative metabolic process"/>
    <property type="evidence" value="ECO:0007669"/>
    <property type="project" value="InterPro"/>
</dbReference>
<evidence type="ECO:0000256" key="2">
    <source>
        <dbReference type="ARBA" id="ARBA00023125"/>
    </source>
</evidence>
<feature type="domain" description="HTH rpiR-type" evidence="5">
    <location>
        <begin position="73"/>
        <end position="149"/>
    </location>
</feature>
<keyword evidence="2" id="KW-0238">DNA-binding</keyword>
<dbReference type="SUPFAM" id="SSF46689">
    <property type="entry name" value="Homeodomain-like"/>
    <property type="match status" value="1"/>
</dbReference>
<dbReference type="EMBL" id="BONJ01000001">
    <property type="protein sequence ID" value="GIG11997.1"/>
    <property type="molecule type" value="Genomic_DNA"/>
</dbReference>
<dbReference type="CDD" id="cd05013">
    <property type="entry name" value="SIS_RpiR"/>
    <property type="match status" value="1"/>
</dbReference>
<evidence type="ECO:0000259" key="6">
    <source>
        <dbReference type="PROSITE" id="PS51464"/>
    </source>
</evidence>
<dbReference type="InterPro" id="IPR035472">
    <property type="entry name" value="RpiR-like_SIS"/>
</dbReference>
<dbReference type="AlphaFoldDB" id="A0A8J3KZU3"/>
<dbReference type="CDD" id="cd07377">
    <property type="entry name" value="WHTH_GntR"/>
    <property type="match status" value="1"/>
</dbReference>
<evidence type="ECO:0000259" key="5">
    <source>
        <dbReference type="PROSITE" id="PS51071"/>
    </source>
</evidence>
<evidence type="ECO:0000313" key="8">
    <source>
        <dbReference type="Proteomes" id="UP000660339"/>
    </source>
</evidence>
<dbReference type="InterPro" id="IPR046348">
    <property type="entry name" value="SIS_dom_sf"/>
</dbReference>
<dbReference type="Gene3D" id="3.40.50.10490">
    <property type="entry name" value="Glucose-6-phosphate isomerase like protein, domain 1"/>
    <property type="match status" value="1"/>
</dbReference>
<dbReference type="PROSITE" id="PS50949">
    <property type="entry name" value="HTH_GNTR"/>
    <property type="match status" value="1"/>
</dbReference>
<keyword evidence="3" id="KW-0804">Transcription</keyword>
<dbReference type="PANTHER" id="PTHR30514">
    <property type="entry name" value="GLUCOKINASE"/>
    <property type="match status" value="1"/>
</dbReference>
<dbReference type="PRINTS" id="PR00035">
    <property type="entry name" value="HTHGNTR"/>
</dbReference>
<dbReference type="Gene3D" id="1.10.10.10">
    <property type="entry name" value="Winged helix-like DNA-binding domain superfamily/Winged helix DNA-binding domain"/>
    <property type="match status" value="2"/>
</dbReference>
<dbReference type="SMART" id="SM00345">
    <property type="entry name" value="HTH_GNTR"/>
    <property type="match status" value="1"/>
</dbReference>
<protein>
    <submittedName>
        <fullName evidence="7">RpiR family transcriptional regulator</fullName>
    </submittedName>
</protein>
<accession>A0A8J3KZU3</accession>
<dbReference type="InterPro" id="IPR047640">
    <property type="entry name" value="RpiR-like"/>
</dbReference>
<dbReference type="GO" id="GO:0003700">
    <property type="term" value="F:DNA-binding transcription factor activity"/>
    <property type="evidence" value="ECO:0007669"/>
    <property type="project" value="InterPro"/>
</dbReference>
<reference evidence="7" key="1">
    <citation type="submission" date="2021-01" db="EMBL/GenBank/DDBJ databases">
        <title>Whole genome shotgun sequence of Catellatospora methionotrophica NBRC 14553.</title>
        <authorList>
            <person name="Komaki H."/>
            <person name="Tamura T."/>
        </authorList>
    </citation>
    <scope>NUCLEOTIDE SEQUENCE</scope>
    <source>
        <strain evidence="7">NBRC 14553</strain>
    </source>
</reference>
<evidence type="ECO:0000256" key="3">
    <source>
        <dbReference type="ARBA" id="ARBA00023163"/>
    </source>
</evidence>
<evidence type="ECO:0000313" key="7">
    <source>
        <dbReference type="EMBL" id="GIG11997.1"/>
    </source>
</evidence>
<dbReference type="PROSITE" id="PS51071">
    <property type="entry name" value="HTH_RPIR"/>
    <property type="match status" value="1"/>
</dbReference>
<keyword evidence="1" id="KW-0805">Transcription regulation</keyword>
<evidence type="ECO:0000256" key="1">
    <source>
        <dbReference type="ARBA" id="ARBA00023015"/>
    </source>
</evidence>
<dbReference type="GO" id="GO:0003677">
    <property type="term" value="F:DNA binding"/>
    <property type="evidence" value="ECO:0007669"/>
    <property type="project" value="UniProtKB-KW"/>
</dbReference>
<dbReference type="InterPro" id="IPR036388">
    <property type="entry name" value="WH-like_DNA-bd_sf"/>
</dbReference>
<keyword evidence="8" id="KW-1185">Reference proteome</keyword>
<evidence type="ECO:0000259" key="4">
    <source>
        <dbReference type="PROSITE" id="PS50949"/>
    </source>
</evidence>
<feature type="domain" description="SIS" evidence="6">
    <location>
        <begin position="194"/>
        <end position="331"/>
    </location>
</feature>
<proteinExistence type="predicted"/>
<name>A0A8J3KZU3_9ACTN</name>
<dbReference type="Pfam" id="PF01380">
    <property type="entry name" value="SIS"/>
    <property type="match status" value="1"/>
</dbReference>
<dbReference type="Proteomes" id="UP000660339">
    <property type="component" value="Unassembled WGS sequence"/>
</dbReference>
<dbReference type="SUPFAM" id="SSF46785">
    <property type="entry name" value="Winged helix' DNA-binding domain"/>
    <property type="match status" value="1"/>
</dbReference>
<dbReference type="InterPro" id="IPR036390">
    <property type="entry name" value="WH_DNA-bd_sf"/>
</dbReference>